<dbReference type="InterPro" id="IPR025878">
    <property type="entry name" value="Acyl-CoA_dh-like_C_dom"/>
</dbReference>
<evidence type="ECO:0000256" key="2">
    <source>
        <dbReference type="ARBA" id="ARBA00009347"/>
    </source>
</evidence>
<evidence type="ECO:0000256" key="3">
    <source>
        <dbReference type="ARBA" id="ARBA00022630"/>
    </source>
</evidence>
<proteinExistence type="inferred from homology"/>
<dbReference type="SUPFAM" id="SSF47203">
    <property type="entry name" value="Acyl-CoA dehydrogenase C-terminal domain-like"/>
    <property type="match status" value="1"/>
</dbReference>
<dbReference type="Gene3D" id="1.10.540.10">
    <property type="entry name" value="Acyl-CoA dehydrogenase/oxidase, N-terminal domain"/>
    <property type="match status" value="1"/>
</dbReference>
<dbReference type="PANTHER" id="PTHR42803:SF1">
    <property type="entry name" value="BROAD-SPECIFICITY LINEAR ACYL-COA DEHYDROGENASE FADE5"/>
    <property type="match status" value="1"/>
</dbReference>
<evidence type="ECO:0000259" key="14">
    <source>
        <dbReference type="Pfam" id="PF12806"/>
    </source>
</evidence>
<keyword evidence="5 10" id="KW-0560">Oxidoreductase</keyword>
<dbReference type="InterPro" id="IPR013786">
    <property type="entry name" value="AcylCoA_DH/ox_N"/>
</dbReference>
<protein>
    <recommendedName>
        <fullName evidence="9">3-methylmercaptopropionyl-CoA dehydrogenase</fullName>
        <ecNumber evidence="8">1.3.99.41</ecNumber>
    </recommendedName>
</protein>
<dbReference type="Pfam" id="PF02771">
    <property type="entry name" value="Acyl-CoA_dh_N"/>
    <property type="match status" value="1"/>
</dbReference>
<dbReference type="Pfam" id="PF00441">
    <property type="entry name" value="Acyl-CoA_dh_1"/>
    <property type="match status" value="1"/>
</dbReference>
<dbReference type="InterPro" id="IPR052166">
    <property type="entry name" value="Diverse_Acyl-CoA_DH"/>
</dbReference>
<evidence type="ECO:0000256" key="1">
    <source>
        <dbReference type="ARBA" id="ARBA00001974"/>
    </source>
</evidence>
<evidence type="ECO:0000256" key="9">
    <source>
        <dbReference type="ARBA" id="ARBA00069043"/>
    </source>
</evidence>
<comment type="function">
    <text evidence="7">Involved in the assimilation of dimethylsulphoniopropionate (DMSP), an important compound in the fixation of carbon in marine phytoplankton, by mediating the conversion of 3-(methylthio)propanoyl-CoA (MMPA-CoA) to 3-(methylthio)acryloyl-CoA (MTA-CoA).</text>
</comment>
<gene>
    <name evidence="15" type="ORF">B5C34_01310</name>
</gene>
<comment type="similarity">
    <text evidence="2 10">Belongs to the acyl-CoA dehydrogenase family.</text>
</comment>
<evidence type="ECO:0000259" key="13">
    <source>
        <dbReference type="Pfam" id="PF02771"/>
    </source>
</evidence>
<evidence type="ECO:0000256" key="7">
    <source>
        <dbReference type="ARBA" id="ARBA00058683"/>
    </source>
</evidence>
<reference evidence="16" key="1">
    <citation type="submission" date="2017-05" db="EMBL/GenBank/DDBJ databases">
        <authorList>
            <person name="Lin X."/>
        </authorList>
    </citation>
    <scope>NUCLEOTIDE SEQUENCE [LARGE SCALE GENOMIC DNA]</scope>
    <source>
        <strain evidence="16">JLT2012</strain>
    </source>
</reference>
<keyword evidence="4 10" id="KW-0274">FAD</keyword>
<keyword evidence="16" id="KW-1185">Reference proteome</keyword>
<dbReference type="OrthoDB" id="9807883at2"/>
<dbReference type="EMBL" id="NFZT01000001">
    <property type="protein sequence ID" value="OWV32220.1"/>
    <property type="molecule type" value="Genomic_DNA"/>
</dbReference>
<dbReference type="Pfam" id="PF12806">
    <property type="entry name" value="Acyl-CoA_dh_C"/>
    <property type="match status" value="1"/>
</dbReference>
<dbReference type="SUPFAM" id="SSF56645">
    <property type="entry name" value="Acyl-CoA dehydrogenase NM domain-like"/>
    <property type="match status" value="1"/>
</dbReference>
<feature type="domain" description="Acyl-CoA oxidase/dehydrogenase middle" evidence="12">
    <location>
        <begin position="161"/>
        <end position="273"/>
    </location>
</feature>
<dbReference type="InterPro" id="IPR036250">
    <property type="entry name" value="AcylCo_DH-like_C"/>
</dbReference>
<dbReference type="InterPro" id="IPR046373">
    <property type="entry name" value="Acyl-CoA_Oxase/DH_mid-dom_sf"/>
</dbReference>
<dbReference type="Gene3D" id="2.40.110.10">
    <property type="entry name" value="Butyryl-CoA Dehydrogenase, subunit A, domain 2"/>
    <property type="match status" value="1"/>
</dbReference>
<dbReference type="Pfam" id="PF02770">
    <property type="entry name" value="Acyl-CoA_dh_M"/>
    <property type="match status" value="1"/>
</dbReference>
<dbReference type="EC" id="1.3.99.41" evidence="8"/>
<evidence type="ECO:0000256" key="10">
    <source>
        <dbReference type="RuleBase" id="RU362125"/>
    </source>
</evidence>
<evidence type="ECO:0000259" key="11">
    <source>
        <dbReference type="Pfam" id="PF00441"/>
    </source>
</evidence>
<dbReference type="InterPro" id="IPR009100">
    <property type="entry name" value="AcylCoA_DH/oxidase_NM_dom_sf"/>
</dbReference>
<feature type="domain" description="Acyl-CoA dehydrogenase/oxidase C-terminal" evidence="11">
    <location>
        <begin position="289"/>
        <end position="453"/>
    </location>
</feature>
<dbReference type="InterPro" id="IPR009075">
    <property type="entry name" value="AcylCo_DH/oxidase_C"/>
</dbReference>
<evidence type="ECO:0000256" key="8">
    <source>
        <dbReference type="ARBA" id="ARBA00066694"/>
    </source>
</evidence>
<accession>A0A219B1M2</accession>
<dbReference type="Gene3D" id="1.20.140.10">
    <property type="entry name" value="Butyryl-CoA Dehydrogenase, subunit A, domain 3"/>
    <property type="match status" value="1"/>
</dbReference>
<keyword evidence="3 10" id="KW-0285">Flavoprotein</keyword>
<feature type="domain" description="Acyl-CoA dehydrogenase/oxidase N-terminal" evidence="13">
    <location>
        <begin position="80"/>
        <end position="156"/>
    </location>
</feature>
<dbReference type="GO" id="GO:0016627">
    <property type="term" value="F:oxidoreductase activity, acting on the CH-CH group of donors"/>
    <property type="evidence" value="ECO:0007669"/>
    <property type="project" value="InterPro"/>
</dbReference>
<evidence type="ECO:0000259" key="12">
    <source>
        <dbReference type="Pfam" id="PF02770"/>
    </source>
</evidence>
<evidence type="ECO:0000256" key="4">
    <source>
        <dbReference type="ARBA" id="ARBA00022827"/>
    </source>
</evidence>
<comment type="cofactor">
    <cofactor evidence="1 10">
        <name>FAD</name>
        <dbReference type="ChEBI" id="CHEBI:57692"/>
    </cofactor>
</comment>
<dbReference type="FunFam" id="2.40.110.10:FF:000031">
    <property type="entry name" value="Acyl-CoA dehydrogenase, putative"/>
    <property type="match status" value="1"/>
</dbReference>
<sequence length="593" mass="63381">MTYTAPLKDQRFALETSARLFDLARLEGFEAVEEDLVEAILTESGKLAGEVWAPLNRVGDEKGAVLKDGVVTLPEGFRDGYRQYVDGGWGSLGGDPDYGGQGLPFALATACQEQLTSANMAFSLCPMLTLGAIEALTAHASEELKQTYLTKLISGEWTGTMNLTEPQAGSDVGALRTTATPAEDSHFPDSWRIKGQKIYITWGEHDVADNIVHLVLARTPDAPAGTKGISLFVVPKFLPDAEGNFTRRNDLTCVGLEEKLGIHASPTCTMSFGDEDACVGFMVGREMGGMRAMFTMMNHARINVGLQGVAIGERAYQQALAYAKERVQSAKIGATTRDPVAIVDHADVRRMLMTMRTSTEAMRALAYANAAAVDRAHALPEGDEQVAAQGRADLLTPITKAWCTDLGVELASLGVQVHGGMGFVEETGAAQHYRDARIAPIYEGTNGIQALDLVGRKLNMAGGAHWKALLDDIRADLPDLEPDQRAVMSAAAATFETGANWLTDPDRGANDPAAGAQPFTRLSGYVVGGWLMAQQAKEARRRLDAGEGDADFLKAKIASADFFILQLVPTGMALLGAVMAGEGPLYAIADEAL</sequence>
<organism evidence="15 16">
    <name type="scientific">Pacificimonas flava</name>
    <dbReference type="NCBI Taxonomy" id="1234595"/>
    <lineage>
        <taxon>Bacteria</taxon>
        <taxon>Pseudomonadati</taxon>
        <taxon>Pseudomonadota</taxon>
        <taxon>Alphaproteobacteria</taxon>
        <taxon>Sphingomonadales</taxon>
        <taxon>Sphingosinicellaceae</taxon>
        <taxon>Pacificimonas</taxon>
    </lineage>
</organism>
<dbReference type="InterPro" id="IPR006091">
    <property type="entry name" value="Acyl-CoA_Oxase/DH_mid-dom"/>
</dbReference>
<evidence type="ECO:0000313" key="16">
    <source>
        <dbReference type="Proteomes" id="UP000198462"/>
    </source>
</evidence>
<name>A0A219B1M2_9SPHN</name>
<dbReference type="AlphaFoldDB" id="A0A219B1M2"/>
<feature type="domain" description="Acetyl-CoA dehydrogenase-like C-terminal" evidence="14">
    <location>
        <begin position="484"/>
        <end position="587"/>
    </location>
</feature>
<comment type="catalytic activity">
    <reaction evidence="6">
        <text>3-(methylsulfanyl)propanoyl-CoA + oxidized [electron-transfer flavoprotein] + H(+) = 3-(methylsulfanyl)acryloyl-CoA + reduced [electron-transfer flavoprotein]</text>
        <dbReference type="Rhea" id="RHEA:52612"/>
        <dbReference type="Rhea" id="RHEA-COMP:10685"/>
        <dbReference type="Rhea" id="RHEA-COMP:10686"/>
        <dbReference type="ChEBI" id="CHEBI:15378"/>
        <dbReference type="ChEBI" id="CHEBI:57692"/>
        <dbReference type="ChEBI" id="CHEBI:58307"/>
        <dbReference type="ChEBI" id="CHEBI:82815"/>
        <dbReference type="ChEBI" id="CHEBI:84994"/>
        <dbReference type="EC" id="1.3.99.41"/>
    </reaction>
    <physiologicalReaction direction="left-to-right" evidence="6">
        <dbReference type="Rhea" id="RHEA:52613"/>
    </physiologicalReaction>
</comment>
<evidence type="ECO:0000313" key="15">
    <source>
        <dbReference type="EMBL" id="OWV32220.1"/>
    </source>
</evidence>
<evidence type="ECO:0000256" key="6">
    <source>
        <dbReference type="ARBA" id="ARBA00051388"/>
    </source>
</evidence>
<dbReference type="RefSeq" id="WP_088711018.1">
    <property type="nucleotide sequence ID" value="NZ_NFZT01000001.1"/>
</dbReference>
<dbReference type="Proteomes" id="UP000198462">
    <property type="component" value="Unassembled WGS sequence"/>
</dbReference>
<comment type="caution">
    <text evidence="15">The sequence shown here is derived from an EMBL/GenBank/DDBJ whole genome shotgun (WGS) entry which is preliminary data.</text>
</comment>
<dbReference type="PANTHER" id="PTHR42803">
    <property type="entry name" value="ACYL-COA DEHYDROGENASE"/>
    <property type="match status" value="1"/>
</dbReference>
<dbReference type="InterPro" id="IPR037069">
    <property type="entry name" value="AcylCoA_DH/ox_N_sf"/>
</dbReference>
<evidence type="ECO:0000256" key="5">
    <source>
        <dbReference type="ARBA" id="ARBA00023002"/>
    </source>
</evidence>
<dbReference type="GO" id="GO:0050660">
    <property type="term" value="F:flavin adenine dinucleotide binding"/>
    <property type="evidence" value="ECO:0007669"/>
    <property type="project" value="InterPro"/>
</dbReference>